<keyword evidence="6" id="KW-0460">Magnesium</keyword>
<proteinExistence type="inferred from homology"/>
<evidence type="ECO:0000256" key="6">
    <source>
        <dbReference type="HAMAP-Rule" id="MF_01468"/>
    </source>
</evidence>
<keyword evidence="9" id="KW-1185">Reference proteome</keyword>
<comment type="subcellular location">
    <subcellularLocation>
        <location evidence="6">Cytoplasm</location>
    </subcellularLocation>
</comment>
<evidence type="ECO:0000313" key="9">
    <source>
        <dbReference type="Proteomes" id="UP000729733"/>
    </source>
</evidence>
<evidence type="ECO:0000313" key="8">
    <source>
        <dbReference type="EMBL" id="MCC0179601.1"/>
    </source>
</evidence>
<dbReference type="HAMAP" id="MF_01468">
    <property type="entry name" value="RNase_Mini_III"/>
    <property type="match status" value="1"/>
</dbReference>
<dbReference type="GO" id="GO:0019843">
    <property type="term" value="F:rRNA binding"/>
    <property type="evidence" value="ECO:0007669"/>
    <property type="project" value="UniProtKB-UniRule"/>
</dbReference>
<dbReference type="InterPro" id="IPR008226">
    <property type="entry name" value="Mini3_fam"/>
</dbReference>
<evidence type="ECO:0000256" key="5">
    <source>
        <dbReference type="ARBA" id="ARBA00022801"/>
    </source>
</evidence>
<reference evidence="8" key="1">
    <citation type="journal article" date="2021" name="Antonie Van Leeuwenhoek">
        <title>Draft genome and description of Waterburya agarophytonicola gen. nov. sp. nov. (Pleurocapsales, Cyanobacteria): a seaweed symbiont.</title>
        <authorList>
            <person name="Bonthond G."/>
            <person name="Shalygin S."/>
            <person name="Bayer T."/>
            <person name="Weinberger F."/>
        </authorList>
    </citation>
    <scope>NUCLEOTIDE SEQUENCE</scope>
    <source>
        <strain evidence="8">KI4</strain>
    </source>
</reference>
<sequence length="129" mass="14963">MVDRTEVIQLTQIERLSPIALAYMGDAVFELYVRSKFLTPPKRMADYHDRVVTQVRAESQAVHLASLLSYLTDSEKEILRRGRNASTMKPRRLSRQIYQQATSFEALVGYLHLTNPQRLEELLDKLDIK</sequence>
<keyword evidence="1 6" id="KW-0690">Ribosome biogenesis</keyword>
<dbReference type="RefSeq" id="WP_369426864.1">
    <property type="nucleotide sequence ID" value="NZ_JADWDC010000096.1"/>
</dbReference>
<keyword evidence="6" id="KW-0694">RNA-binding</keyword>
<evidence type="ECO:0000256" key="2">
    <source>
        <dbReference type="ARBA" id="ARBA00022552"/>
    </source>
</evidence>
<dbReference type="GO" id="GO:0005737">
    <property type="term" value="C:cytoplasm"/>
    <property type="evidence" value="ECO:0007669"/>
    <property type="project" value="UniProtKB-SubCell"/>
</dbReference>
<evidence type="ECO:0000256" key="4">
    <source>
        <dbReference type="ARBA" id="ARBA00022759"/>
    </source>
</evidence>
<dbReference type="PIRSF" id="PIRSF005520">
    <property type="entry name" value="UCP005520"/>
    <property type="match status" value="1"/>
</dbReference>
<dbReference type="Pfam" id="PF00636">
    <property type="entry name" value="Ribonuclease_3"/>
    <property type="match status" value="1"/>
</dbReference>
<keyword evidence="2 6" id="KW-0698">rRNA processing</keyword>
<dbReference type="PANTHER" id="PTHR34276">
    <property type="entry name" value="MINI-RIBONUCLEASE 3"/>
    <property type="match status" value="1"/>
</dbReference>
<comment type="caution">
    <text evidence="8">The sequence shown here is derived from an EMBL/GenBank/DDBJ whole genome shotgun (WGS) entry which is preliminary data.</text>
</comment>
<evidence type="ECO:0000256" key="3">
    <source>
        <dbReference type="ARBA" id="ARBA00022722"/>
    </source>
</evidence>
<comment type="similarity">
    <text evidence="6">Belongs to the MrnC RNase family.</text>
</comment>
<gene>
    <name evidence="6" type="primary">mrnC</name>
    <name evidence="8" type="ORF">I4641_21835</name>
</gene>
<name>A0A964BVZ0_9CYAN</name>
<feature type="domain" description="RNase III" evidence="7">
    <location>
        <begin position="4"/>
        <end position="129"/>
    </location>
</feature>
<keyword evidence="4 6" id="KW-0255">Endonuclease</keyword>
<keyword evidence="6" id="KW-0963">Cytoplasm</keyword>
<dbReference type="PANTHER" id="PTHR34276:SF1">
    <property type="entry name" value="MINI-RIBONUCLEASE 3"/>
    <property type="match status" value="1"/>
</dbReference>
<dbReference type="GO" id="GO:0004525">
    <property type="term" value="F:ribonuclease III activity"/>
    <property type="evidence" value="ECO:0007669"/>
    <property type="project" value="InterPro"/>
</dbReference>
<dbReference type="InterPro" id="IPR000999">
    <property type="entry name" value="RNase_III_dom"/>
</dbReference>
<protein>
    <recommendedName>
        <fullName evidence="6">Mini-ribonuclease 3</fullName>
        <shortName evidence="6">Mini-3</shortName>
        <shortName evidence="6">Mini-RNase 3</shortName>
        <ecNumber evidence="6">3.1.26.-</ecNumber>
    </recommendedName>
    <alternativeName>
        <fullName evidence="6">Mini-RNase III</fullName>
        <shortName evidence="6">Mini-III</shortName>
    </alternativeName>
</protein>
<dbReference type="SUPFAM" id="SSF69065">
    <property type="entry name" value="RNase III domain-like"/>
    <property type="match status" value="1"/>
</dbReference>
<accession>A0A964BVZ0</accession>
<evidence type="ECO:0000259" key="7">
    <source>
        <dbReference type="SMART" id="SM00535"/>
    </source>
</evidence>
<keyword evidence="5 6" id="KW-0378">Hydrolase</keyword>
<comment type="subunit">
    <text evidence="6">Homodimer.</text>
</comment>
<keyword evidence="3 6" id="KW-0540">Nuclease</keyword>
<comment type="function">
    <text evidence="6">Involved in correct processing of both the 5' and 3' ends of 23S rRNA precursor. Processes 30S rRNA precursor transcript even in absence of ribonuclease 3 (Rnc); Rnc processes 30S rRNA into smaller rRNA precursors.</text>
</comment>
<dbReference type="SMART" id="SM00535">
    <property type="entry name" value="RIBOc"/>
    <property type="match status" value="1"/>
</dbReference>
<organism evidence="8 9">
    <name type="scientific">Waterburya agarophytonicola KI4</name>
    <dbReference type="NCBI Taxonomy" id="2874699"/>
    <lineage>
        <taxon>Bacteria</taxon>
        <taxon>Bacillati</taxon>
        <taxon>Cyanobacteriota</taxon>
        <taxon>Cyanophyceae</taxon>
        <taxon>Pleurocapsales</taxon>
        <taxon>Hyellaceae</taxon>
        <taxon>Waterburya</taxon>
        <taxon>Waterburya agarophytonicola</taxon>
    </lineage>
</organism>
<dbReference type="AlphaFoldDB" id="A0A964BVZ0"/>
<dbReference type="EC" id="3.1.26.-" evidence="6"/>
<keyword evidence="6" id="KW-0699">rRNA-binding</keyword>
<evidence type="ECO:0000256" key="1">
    <source>
        <dbReference type="ARBA" id="ARBA00022517"/>
    </source>
</evidence>
<dbReference type="Proteomes" id="UP000729733">
    <property type="component" value="Unassembled WGS sequence"/>
</dbReference>
<feature type="active site" evidence="6">
    <location>
        <position position="26"/>
    </location>
</feature>
<dbReference type="InterPro" id="IPR036389">
    <property type="entry name" value="RNase_III_sf"/>
</dbReference>
<comment type="cofactor">
    <cofactor evidence="6">
        <name>Mg(2+)</name>
        <dbReference type="ChEBI" id="CHEBI:18420"/>
    </cofactor>
</comment>
<dbReference type="EMBL" id="JADWDC010000096">
    <property type="protein sequence ID" value="MCC0179601.1"/>
    <property type="molecule type" value="Genomic_DNA"/>
</dbReference>
<dbReference type="GO" id="GO:0006364">
    <property type="term" value="P:rRNA processing"/>
    <property type="evidence" value="ECO:0007669"/>
    <property type="project" value="UniProtKB-UniRule"/>
</dbReference>
<dbReference type="Gene3D" id="1.10.1520.10">
    <property type="entry name" value="Ribonuclease III domain"/>
    <property type="match status" value="1"/>
</dbReference>